<sequence>MPLLSARGVAMRYPNGTVALRGVDLDVPAGRVTALVGANGAGKSTLIRILSGAARPTGGSLEWLGQATAFRRPVDARRAGIATIHQHIPLVPTLSVAENILIDRGGIARTQAGDREAVAALLARLDARIDPDARVGDLGIGDRQAVAIAAALAVDAKLVIMDEPTASLAGHERAAVYRVIRQLADEGRAVLFISHFLDEIVRLSDWVAVLRDGGIVLDAETDALTEADIAGAMAGRQFVALARRERAGMGEPRLTVEGLATPALAEPVNLSVARGEIVGLAGLLGSGRSELLHAIFAADRHATGLVGVDGEPVGRSVEERIAAGIALVAEDRVGQGLVPAFDIRRNVALPVGGGWLVDDEAERAAAARAIETLAIKAQGPETAVAELSGGNAQKVTIARWLRPHTRVLLLDEPTAGIDIGARSEILRLIRGLADEGMAIVVASSDFAELLVLADRVLVLRDKRIIASRDAAGLDEDTLILLAGGSAPQGSAS</sequence>
<evidence type="ECO:0000256" key="3">
    <source>
        <dbReference type="ARBA" id="ARBA00022737"/>
    </source>
</evidence>
<dbReference type="AlphaFoldDB" id="A0A840F7D1"/>
<keyword evidence="8" id="KW-1185">Reference proteome</keyword>
<dbReference type="GO" id="GO:0005524">
    <property type="term" value="F:ATP binding"/>
    <property type="evidence" value="ECO:0007669"/>
    <property type="project" value="UniProtKB-KW"/>
</dbReference>
<dbReference type="PROSITE" id="PS50893">
    <property type="entry name" value="ABC_TRANSPORTER_2"/>
    <property type="match status" value="2"/>
</dbReference>
<protein>
    <submittedName>
        <fullName evidence="7">Ribose transport system ATP-binding protein</fullName>
    </submittedName>
</protein>
<dbReference type="InterPro" id="IPR003593">
    <property type="entry name" value="AAA+_ATPase"/>
</dbReference>
<dbReference type="RefSeq" id="WP_183981746.1">
    <property type="nucleotide sequence ID" value="NZ_JACIEV010000001.1"/>
</dbReference>
<keyword evidence="4" id="KW-0547">Nucleotide-binding</keyword>
<comment type="caution">
    <text evidence="7">The sequence shown here is derived from an EMBL/GenBank/DDBJ whole genome shotgun (WGS) entry which is preliminary data.</text>
</comment>
<evidence type="ECO:0000313" key="7">
    <source>
        <dbReference type="EMBL" id="MBB4152226.1"/>
    </source>
</evidence>
<gene>
    <name evidence="7" type="ORF">GGQ80_000102</name>
</gene>
<proteinExistence type="predicted"/>
<keyword evidence="3" id="KW-0677">Repeat</keyword>
<dbReference type="SUPFAM" id="SSF52540">
    <property type="entry name" value="P-loop containing nucleoside triphosphate hydrolases"/>
    <property type="match status" value="2"/>
</dbReference>
<evidence type="ECO:0000259" key="6">
    <source>
        <dbReference type="PROSITE" id="PS50893"/>
    </source>
</evidence>
<dbReference type="Pfam" id="PF00005">
    <property type="entry name" value="ABC_tran"/>
    <property type="match status" value="2"/>
</dbReference>
<evidence type="ECO:0000256" key="4">
    <source>
        <dbReference type="ARBA" id="ARBA00022741"/>
    </source>
</evidence>
<dbReference type="PANTHER" id="PTHR43790">
    <property type="entry name" value="CARBOHYDRATE TRANSPORT ATP-BINDING PROTEIN MG119-RELATED"/>
    <property type="match status" value="1"/>
</dbReference>
<dbReference type="Proteomes" id="UP000529795">
    <property type="component" value="Unassembled WGS sequence"/>
</dbReference>
<feature type="domain" description="ABC transporter" evidence="6">
    <location>
        <begin position="249"/>
        <end position="486"/>
    </location>
</feature>
<dbReference type="InterPro" id="IPR017871">
    <property type="entry name" value="ABC_transporter-like_CS"/>
</dbReference>
<name>A0A840F7D1_9SPHN</name>
<evidence type="ECO:0000313" key="8">
    <source>
        <dbReference type="Proteomes" id="UP000529795"/>
    </source>
</evidence>
<evidence type="ECO:0000256" key="5">
    <source>
        <dbReference type="ARBA" id="ARBA00022840"/>
    </source>
</evidence>
<dbReference type="EMBL" id="JACIEV010000001">
    <property type="protein sequence ID" value="MBB4152226.1"/>
    <property type="molecule type" value="Genomic_DNA"/>
</dbReference>
<dbReference type="InterPro" id="IPR050107">
    <property type="entry name" value="ABC_carbohydrate_import_ATPase"/>
</dbReference>
<dbReference type="Gene3D" id="3.40.50.300">
    <property type="entry name" value="P-loop containing nucleotide triphosphate hydrolases"/>
    <property type="match status" value="2"/>
</dbReference>
<dbReference type="CDD" id="cd03216">
    <property type="entry name" value="ABC_Carb_Monos_I"/>
    <property type="match status" value="1"/>
</dbReference>
<dbReference type="CDD" id="cd03215">
    <property type="entry name" value="ABC_Carb_Monos_II"/>
    <property type="match status" value="1"/>
</dbReference>
<feature type="domain" description="ABC transporter" evidence="6">
    <location>
        <begin position="4"/>
        <end position="237"/>
    </location>
</feature>
<keyword evidence="2" id="KW-0762">Sugar transport</keyword>
<dbReference type="GO" id="GO:0016887">
    <property type="term" value="F:ATP hydrolysis activity"/>
    <property type="evidence" value="ECO:0007669"/>
    <property type="project" value="InterPro"/>
</dbReference>
<evidence type="ECO:0000256" key="2">
    <source>
        <dbReference type="ARBA" id="ARBA00022597"/>
    </source>
</evidence>
<dbReference type="SMART" id="SM00382">
    <property type="entry name" value="AAA"/>
    <property type="match status" value="2"/>
</dbReference>
<evidence type="ECO:0000256" key="1">
    <source>
        <dbReference type="ARBA" id="ARBA00022448"/>
    </source>
</evidence>
<keyword evidence="1" id="KW-0813">Transport</keyword>
<accession>A0A840F7D1</accession>
<reference evidence="7 8" key="1">
    <citation type="submission" date="2020-08" db="EMBL/GenBank/DDBJ databases">
        <title>Genomic Encyclopedia of Type Strains, Phase IV (KMG-IV): sequencing the most valuable type-strain genomes for metagenomic binning, comparative biology and taxonomic classification.</title>
        <authorList>
            <person name="Goeker M."/>
        </authorList>
    </citation>
    <scope>NUCLEOTIDE SEQUENCE [LARGE SCALE GENOMIC DNA]</scope>
    <source>
        <strain evidence="7 8">YC6723</strain>
    </source>
</reference>
<dbReference type="PROSITE" id="PS00211">
    <property type="entry name" value="ABC_TRANSPORTER_1"/>
    <property type="match status" value="1"/>
</dbReference>
<dbReference type="InterPro" id="IPR003439">
    <property type="entry name" value="ABC_transporter-like_ATP-bd"/>
</dbReference>
<dbReference type="InterPro" id="IPR027417">
    <property type="entry name" value="P-loop_NTPase"/>
</dbReference>
<dbReference type="PANTHER" id="PTHR43790:SF9">
    <property type="entry name" value="GALACTOFURANOSE TRANSPORTER ATP-BINDING PROTEIN YTFR"/>
    <property type="match status" value="1"/>
</dbReference>
<keyword evidence="5 7" id="KW-0067">ATP-binding</keyword>
<organism evidence="7 8">
    <name type="scientific">Sphingomonas jinjuensis</name>
    <dbReference type="NCBI Taxonomy" id="535907"/>
    <lineage>
        <taxon>Bacteria</taxon>
        <taxon>Pseudomonadati</taxon>
        <taxon>Pseudomonadota</taxon>
        <taxon>Alphaproteobacteria</taxon>
        <taxon>Sphingomonadales</taxon>
        <taxon>Sphingomonadaceae</taxon>
        <taxon>Sphingomonas</taxon>
    </lineage>
</organism>